<dbReference type="InterPro" id="IPR037207">
    <property type="entry name" value="Nuop51_4Fe4S-bd_sf"/>
</dbReference>
<keyword evidence="7" id="KW-0479">Metal-binding</keyword>
<dbReference type="GO" id="GO:0003954">
    <property type="term" value="F:NADH dehydrogenase activity"/>
    <property type="evidence" value="ECO:0007669"/>
    <property type="project" value="TreeGrafter"/>
</dbReference>
<dbReference type="SUPFAM" id="SSF140490">
    <property type="entry name" value="Nqo1C-terminal domain-like"/>
    <property type="match status" value="1"/>
</dbReference>
<dbReference type="GO" id="GO:0046872">
    <property type="term" value="F:metal ion binding"/>
    <property type="evidence" value="ECO:0007669"/>
    <property type="project" value="UniProtKB-KW"/>
</dbReference>
<evidence type="ECO:0000256" key="5">
    <source>
        <dbReference type="ARBA" id="ARBA00022630"/>
    </source>
</evidence>
<comment type="cofactor">
    <cofactor evidence="1">
        <name>FMN</name>
        <dbReference type="ChEBI" id="CHEBI:58210"/>
    </cofactor>
</comment>
<comment type="caution">
    <text evidence="12">The sequence shown here is derived from an EMBL/GenBank/DDBJ whole genome shotgun (WGS) entry which is preliminary data.</text>
</comment>
<evidence type="ECO:0000256" key="8">
    <source>
        <dbReference type="ARBA" id="ARBA00023004"/>
    </source>
</evidence>
<dbReference type="InterPro" id="IPR050837">
    <property type="entry name" value="ComplexI_51kDa_subunit"/>
</dbReference>
<dbReference type="InterPro" id="IPR019575">
    <property type="entry name" value="Nuop51_4Fe4S-bd"/>
</dbReference>
<dbReference type="InterPro" id="IPR037225">
    <property type="entry name" value="Nuo51_FMN-bd_sf"/>
</dbReference>
<dbReference type="Gene3D" id="1.20.1440.230">
    <property type="entry name" value="NADH-ubiquinone oxidoreductase 51kDa subunit, iron-sulphur binding domain"/>
    <property type="match status" value="1"/>
</dbReference>
<dbReference type="GO" id="GO:0045333">
    <property type="term" value="P:cellular respiration"/>
    <property type="evidence" value="ECO:0007669"/>
    <property type="project" value="TreeGrafter"/>
</dbReference>
<reference evidence="12" key="1">
    <citation type="submission" date="2021-11" db="EMBL/GenBank/DDBJ databases">
        <title>Streptomyces corallinus and Kineosporia corallina sp. nov., two new coral-derived marine actinobacteria.</title>
        <authorList>
            <person name="Buangrab K."/>
            <person name="Sutthacheep M."/>
            <person name="Yeemin T."/>
            <person name="Harunari E."/>
            <person name="Igarashi Y."/>
            <person name="Sripreechasak P."/>
            <person name="Kanchanasin P."/>
            <person name="Tanasupawat S."/>
            <person name="Phongsopitanun W."/>
        </authorList>
    </citation>
    <scope>NUCLEOTIDE SEQUENCE</scope>
    <source>
        <strain evidence="12">JCM 31032</strain>
    </source>
</reference>
<evidence type="ECO:0000256" key="9">
    <source>
        <dbReference type="ARBA" id="ARBA00023014"/>
    </source>
</evidence>
<feature type="domain" description="NADH-ubiquinone oxidoreductase 51kDa subunit FMN-binding" evidence="10">
    <location>
        <begin position="56"/>
        <end position="213"/>
    </location>
</feature>
<dbReference type="SUPFAM" id="SSF142984">
    <property type="entry name" value="Nqo1 middle domain-like"/>
    <property type="match status" value="1"/>
</dbReference>
<dbReference type="EMBL" id="JAJOMB010000001">
    <property type="protein sequence ID" value="MCD5309766.1"/>
    <property type="molecule type" value="Genomic_DNA"/>
</dbReference>
<keyword evidence="6" id="KW-0288">FMN</keyword>
<keyword evidence="9" id="KW-0411">Iron-sulfur</keyword>
<dbReference type="PANTHER" id="PTHR11780:SF10">
    <property type="entry name" value="NADH DEHYDROGENASE [UBIQUINONE] FLAVOPROTEIN 1, MITOCHONDRIAL"/>
    <property type="match status" value="1"/>
</dbReference>
<sequence length="416" mass="43909">MTNALLEAGFHGDVSVLDGPLLLRGLAHGPSLPAHRELWDEPARRTAQQLIELSWKIGLTGRGGAEFPFARKLQTAVESGRKRELVVNCSEGEPASAKDSALMLAAPHLVLDGAQLLAEALEIGHVHISVPGERLSVVQAVKAAIRERRRGRKAVAFELHVTSGGFVGGQARAVLEMVSGRDNLPVTAREPEAVAGLRGRPTMLSNAETLAHLAAVSDLGPETYMAQGTAAEPGTRLLSIAADGPGGLVLEAPYGVPLAELLSLCGYDPARPLLLGGYHGTWLAPYQVTNCTLSSQDIARFGARLGAGVLLPMLPGDCPLSYTAQIVDYLAQQRAKRCGPCTNGLPALASACMRLPGVRSRRESADLVQRIKELTGLVTGRGACAHPDGTARLVGSMLDTFAAEIENHVDGYCHYA</sequence>
<gene>
    <name evidence="12" type="ORF">LR394_02575</name>
</gene>
<dbReference type="Pfam" id="PF10589">
    <property type="entry name" value="NADH_4Fe-4S"/>
    <property type="match status" value="1"/>
</dbReference>
<organism evidence="12 13">
    <name type="scientific">Kineosporia babensis</name>
    <dbReference type="NCBI Taxonomy" id="499548"/>
    <lineage>
        <taxon>Bacteria</taxon>
        <taxon>Bacillati</taxon>
        <taxon>Actinomycetota</taxon>
        <taxon>Actinomycetes</taxon>
        <taxon>Kineosporiales</taxon>
        <taxon>Kineosporiaceae</taxon>
        <taxon>Kineosporia</taxon>
    </lineage>
</organism>
<name>A0A9X1N9N1_9ACTN</name>
<comment type="cofactor">
    <cofactor evidence="2">
        <name>[4Fe-4S] cluster</name>
        <dbReference type="ChEBI" id="CHEBI:49883"/>
    </cofactor>
</comment>
<dbReference type="Gene3D" id="3.10.20.600">
    <property type="match status" value="1"/>
</dbReference>
<dbReference type="SUPFAM" id="SSF142019">
    <property type="entry name" value="Nqo1 FMN-binding domain-like"/>
    <property type="match status" value="1"/>
</dbReference>
<keyword evidence="5" id="KW-0285">Flavoprotein</keyword>
<dbReference type="GO" id="GO:0051539">
    <property type="term" value="F:4 iron, 4 sulfur cluster binding"/>
    <property type="evidence" value="ECO:0007669"/>
    <property type="project" value="UniProtKB-KW"/>
</dbReference>
<keyword evidence="4" id="KW-0004">4Fe-4S</keyword>
<proteinExistence type="inferred from homology"/>
<evidence type="ECO:0000259" key="10">
    <source>
        <dbReference type="Pfam" id="PF01512"/>
    </source>
</evidence>
<dbReference type="Gene3D" id="3.40.50.11540">
    <property type="entry name" value="NADH-ubiquinone oxidoreductase 51kDa subunit"/>
    <property type="match status" value="1"/>
</dbReference>
<dbReference type="AlphaFoldDB" id="A0A9X1N9N1"/>
<accession>A0A9X1N9N1</accession>
<evidence type="ECO:0000313" key="13">
    <source>
        <dbReference type="Proteomes" id="UP001138997"/>
    </source>
</evidence>
<protein>
    <submittedName>
        <fullName evidence="12">Uncharacterized protein</fullName>
    </submittedName>
</protein>
<dbReference type="PANTHER" id="PTHR11780">
    <property type="entry name" value="NADH-UBIQUINONE OXIDOREDUCTASE FLAVOPROTEIN 1 NDUFV1"/>
    <property type="match status" value="1"/>
</dbReference>
<evidence type="ECO:0000256" key="4">
    <source>
        <dbReference type="ARBA" id="ARBA00022485"/>
    </source>
</evidence>
<evidence type="ECO:0000256" key="2">
    <source>
        <dbReference type="ARBA" id="ARBA00001966"/>
    </source>
</evidence>
<dbReference type="InterPro" id="IPR011538">
    <property type="entry name" value="Nuo51_FMN-bd"/>
</dbReference>
<evidence type="ECO:0000256" key="3">
    <source>
        <dbReference type="ARBA" id="ARBA00007523"/>
    </source>
</evidence>
<comment type="similarity">
    <text evidence="3">Belongs to the complex I 51 kDa subunit family.</text>
</comment>
<dbReference type="Proteomes" id="UP001138997">
    <property type="component" value="Unassembled WGS sequence"/>
</dbReference>
<feature type="domain" description="NADH-ubiquinone oxidoreductase 51kDa subunit iron-sulphur binding" evidence="11">
    <location>
        <begin position="323"/>
        <end position="408"/>
    </location>
</feature>
<evidence type="ECO:0000256" key="7">
    <source>
        <dbReference type="ARBA" id="ARBA00022723"/>
    </source>
</evidence>
<dbReference type="RefSeq" id="WP_231438684.1">
    <property type="nucleotide sequence ID" value="NZ_JAJOMB010000001.1"/>
</dbReference>
<dbReference type="Pfam" id="PF01512">
    <property type="entry name" value="Complex1_51K"/>
    <property type="match status" value="1"/>
</dbReference>
<evidence type="ECO:0000259" key="11">
    <source>
        <dbReference type="Pfam" id="PF10589"/>
    </source>
</evidence>
<evidence type="ECO:0000256" key="1">
    <source>
        <dbReference type="ARBA" id="ARBA00001917"/>
    </source>
</evidence>
<evidence type="ECO:0000256" key="6">
    <source>
        <dbReference type="ARBA" id="ARBA00022643"/>
    </source>
</evidence>
<keyword evidence="13" id="KW-1185">Reference proteome</keyword>
<evidence type="ECO:0000313" key="12">
    <source>
        <dbReference type="EMBL" id="MCD5309766.1"/>
    </source>
</evidence>
<keyword evidence="8" id="KW-0408">Iron</keyword>